<organism evidence="1 2">
    <name type="scientific">Fusarium tricinctum</name>
    <dbReference type="NCBI Taxonomy" id="61284"/>
    <lineage>
        <taxon>Eukaryota</taxon>
        <taxon>Fungi</taxon>
        <taxon>Dikarya</taxon>
        <taxon>Ascomycota</taxon>
        <taxon>Pezizomycotina</taxon>
        <taxon>Sordariomycetes</taxon>
        <taxon>Hypocreomycetidae</taxon>
        <taxon>Hypocreales</taxon>
        <taxon>Nectriaceae</taxon>
        <taxon>Fusarium</taxon>
        <taxon>Fusarium tricinctum species complex</taxon>
    </lineage>
</organism>
<sequence length="109" mass="12257">MLPCKLVKISLFTFQETGTLGRGRFQYPPLVWLFAELAKWYGAKGVEAPPTENGQYQQIMGKGGDECPLGHGPPTEINFTLKMVDWARDAKNQQAWQRIMESSNGKILV</sequence>
<gene>
    <name evidence="1" type="ORF">BKA59DRAFT_487406</name>
</gene>
<keyword evidence="2" id="KW-1185">Reference proteome</keyword>
<dbReference type="Proteomes" id="UP000813427">
    <property type="component" value="Unassembled WGS sequence"/>
</dbReference>
<evidence type="ECO:0000313" key="1">
    <source>
        <dbReference type="EMBL" id="KAH7232845.1"/>
    </source>
</evidence>
<name>A0A8K0W5M0_9HYPO</name>
<proteinExistence type="predicted"/>
<protein>
    <submittedName>
        <fullName evidence="1">Uncharacterized protein</fullName>
    </submittedName>
</protein>
<accession>A0A8K0W5M0</accession>
<dbReference type="EMBL" id="JAGPXF010000008">
    <property type="protein sequence ID" value="KAH7232845.1"/>
    <property type="molecule type" value="Genomic_DNA"/>
</dbReference>
<evidence type="ECO:0000313" key="2">
    <source>
        <dbReference type="Proteomes" id="UP000813427"/>
    </source>
</evidence>
<reference evidence="1" key="1">
    <citation type="journal article" date="2021" name="Nat. Commun.">
        <title>Genetic determinants of endophytism in the Arabidopsis root mycobiome.</title>
        <authorList>
            <person name="Mesny F."/>
            <person name="Miyauchi S."/>
            <person name="Thiergart T."/>
            <person name="Pickel B."/>
            <person name="Atanasova L."/>
            <person name="Karlsson M."/>
            <person name="Huettel B."/>
            <person name="Barry K.W."/>
            <person name="Haridas S."/>
            <person name="Chen C."/>
            <person name="Bauer D."/>
            <person name="Andreopoulos W."/>
            <person name="Pangilinan J."/>
            <person name="LaButti K."/>
            <person name="Riley R."/>
            <person name="Lipzen A."/>
            <person name="Clum A."/>
            <person name="Drula E."/>
            <person name="Henrissat B."/>
            <person name="Kohler A."/>
            <person name="Grigoriev I.V."/>
            <person name="Martin F.M."/>
            <person name="Hacquard S."/>
        </authorList>
    </citation>
    <scope>NUCLEOTIDE SEQUENCE</scope>
    <source>
        <strain evidence="1">MPI-SDFR-AT-0068</strain>
    </source>
</reference>
<dbReference type="AlphaFoldDB" id="A0A8K0W5M0"/>
<comment type="caution">
    <text evidence="1">The sequence shown here is derived from an EMBL/GenBank/DDBJ whole genome shotgun (WGS) entry which is preliminary data.</text>
</comment>
<dbReference type="OrthoDB" id="1731983at2759"/>